<dbReference type="AlphaFoldDB" id="A0A4Y9ZN34"/>
<evidence type="ECO:0000256" key="1">
    <source>
        <dbReference type="SAM" id="MobiDB-lite"/>
    </source>
</evidence>
<organism evidence="2 3">
    <name type="scientific">Hericium alpestre</name>
    <dbReference type="NCBI Taxonomy" id="135208"/>
    <lineage>
        <taxon>Eukaryota</taxon>
        <taxon>Fungi</taxon>
        <taxon>Dikarya</taxon>
        <taxon>Basidiomycota</taxon>
        <taxon>Agaricomycotina</taxon>
        <taxon>Agaricomycetes</taxon>
        <taxon>Russulales</taxon>
        <taxon>Hericiaceae</taxon>
        <taxon>Hericium</taxon>
    </lineage>
</organism>
<evidence type="ECO:0008006" key="4">
    <source>
        <dbReference type="Google" id="ProtNLM"/>
    </source>
</evidence>
<evidence type="ECO:0000313" key="3">
    <source>
        <dbReference type="Proteomes" id="UP000298061"/>
    </source>
</evidence>
<comment type="caution">
    <text evidence="2">The sequence shown here is derived from an EMBL/GenBank/DDBJ whole genome shotgun (WGS) entry which is preliminary data.</text>
</comment>
<dbReference type="Pfam" id="PF09729">
    <property type="entry name" value="Gti1_Pac2"/>
    <property type="match status" value="1"/>
</dbReference>
<dbReference type="InterPro" id="IPR018608">
    <property type="entry name" value="Gti1/Pac2"/>
</dbReference>
<reference evidence="2 3" key="1">
    <citation type="submission" date="2019-02" db="EMBL/GenBank/DDBJ databases">
        <title>Genome sequencing of the rare red list fungi Hericium alpestre (H. flagellum).</title>
        <authorList>
            <person name="Buettner E."/>
            <person name="Kellner H."/>
        </authorList>
    </citation>
    <scope>NUCLEOTIDE SEQUENCE [LARGE SCALE GENOMIC DNA]</scope>
    <source>
        <strain evidence="2 3">DSM 108284</strain>
    </source>
</reference>
<proteinExistence type="predicted"/>
<dbReference type="PANTHER" id="PTHR28027:SF2">
    <property type="entry name" value="TRANSCRIPTIONAL REGULATOR MIT1"/>
    <property type="match status" value="1"/>
</dbReference>
<feature type="non-terminal residue" evidence="2">
    <location>
        <position position="255"/>
    </location>
</feature>
<feature type="region of interest" description="Disordered" evidence="1">
    <location>
        <begin position="97"/>
        <end position="117"/>
    </location>
</feature>
<dbReference type="GO" id="GO:0003677">
    <property type="term" value="F:DNA binding"/>
    <property type="evidence" value="ECO:0007669"/>
    <property type="project" value="TreeGrafter"/>
</dbReference>
<dbReference type="Proteomes" id="UP000298061">
    <property type="component" value="Unassembled WGS sequence"/>
</dbReference>
<name>A0A4Y9ZN34_9AGAM</name>
<gene>
    <name evidence="2" type="ORF">EWM64_g8340</name>
</gene>
<accession>A0A4Y9ZN34</accession>
<sequence>MPPTYRQQPTLQNTRIRTAHDALLVFYGVARNTLTLLSRRLDAEERRHIGPGNVYVWEDRSASTSETTGLSMERWTDGMSWGPSRIRDEFLFYYQRDPQSNEHPNPSNPSGSSAPLHDADRLIKQTFSVFVSLPEDRAQDITRKWHLTAYFNQRSVDKLGLVENIPDVGRATIPDGLFRSARSNKGRRDDPRRTPSGGQLMGPGDQGQLPPPTAGALYTIFPSSASAEPSPIALSRVEPAHAGPSRQALAYETYP</sequence>
<protein>
    <recommendedName>
        <fullName evidence="4">cAMP-independent regulatory protein pac2</fullName>
    </recommendedName>
</protein>
<feature type="compositionally biased region" description="Low complexity" evidence="1">
    <location>
        <begin position="101"/>
        <end position="115"/>
    </location>
</feature>
<evidence type="ECO:0000313" key="2">
    <source>
        <dbReference type="EMBL" id="TFY75674.1"/>
    </source>
</evidence>
<feature type="region of interest" description="Disordered" evidence="1">
    <location>
        <begin position="177"/>
        <end position="218"/>
    </location>
</feature>
<dbReference type="EMBL" id="SFCI01001475">
    <property type="protein sequence ID" value="TFY75674.1"/>
    <property type="molecule type" value="Genomic_DNA"/>
</dbReference>
<feature type="region of interest" description="Disordered" evidence="1">
    <location>
        <begin position="236"/>
        <end position="255"/>
    </location>
</feature>
<keyword evidence="3" id="KW-1185">Reference proteome</keyword>
<dbReference type="PANTHER" id="PTHR28027">
    <property type="entry name" value="TRANSCRIPTIONAL REGULATOR MIT1"/>
    <property type="match status" value="1"/>
</dbReference>
<dbReference type="OrthoDB" id="5572844at2759"/>